<name>A0A5B9D8E0_9ARCH</name>
<dbReference type="PANTHER" id="PTHR34293:SF1">
    <property type="entry name" value="HTH-TYPE TRANSCRIPTIONAL REGULATOR TRMBL2"/>
    <property type="match status" value="1"/>
</dbReference>
<dbReference type="InterPro" id="IPR051797">
    <property type="entry name" value="TrmB-like"/>
</dbReference>
<dbReference type="KEGG" id="psyt:DSAG12_01254"/>
<dbReference type="InterPro" id="IPR002831">
    <property type="entry name" value="Tscrpt_reg_TrmB_N"/>
</dbReference>
<proteinExistence type="predicted"/>
<dbReference type="GeneID" id="41329246"/>
<dbReference type="PANTHER" id="PTHR34293">
    <property type="entry name" value="HTH-TYPE TRANSCRIPTIONAL REGULATOR TRMBL2"/>
    <property type="match status" value="1"/>
</dbReference>
<dbReference type="AlphaFoldDB" id="A0A5B9D8E0"/>
<dbReference type="Gene3D" id="1.10.10.10">
    <property type="entry name" value="Winged helix-like DNA-binding domain superfamily/Winged helix DNA-binding domain"/>
    <property type="match status" value="1"/>
</dbReference>
<evidence type="ECO:0000313" key="3">
    <source>
        <dbReference type="Proteomes" id="UP000321408"/>
    </source>
</evidence>
<evidence type="ECO:0000313" key="2">
    <source>
        <dbReference type="EMBL" id="QEE15429.1"/>
    </source>
</evidence>
<dbReference type="RefSeq" id="WP_162306595.1">
    <property type="nucleotide sequence ID" value="NZ_CP042905.2"/>
</dbReference>
<dbReference type="OrthoDB" id="30795at2157"/>
<dbReference type="InterPro" id="IPR036388">
    <property type="entry name" value="WH-like_DNA-bd_sf"/>
</dbReference>
<dbReference type="Pfam" id="PF01978">
    <property type="entry name" value="TrmB"/>
    <property type="match status" value="1"/>
</dbReference>
<gene>
    <name evidence="2" type="ORF">DSAG12_01254</name>
</gene>
<keyword evidence="3" id="KW-1185">Reference proteome</keyword>
<dbReference type="Proteomes" id="UP000321408">
    <property type="component" value="Chromosome"/>
</dbReference>
<reference evidence="2 3" key="2">
    <citation type="journal article" date="2024" name="Int. J. Syst. Evol. Microbiol.">
        <title>Promethearchaeum syntrophicum gen. nov., sp. nov., an anaerobic, obligately syntrophic archaeon, the first isolate of the lineage 'Asgard' archaea, and proposal of the new archaeal phylum Promethearchaeota phyl. nov. and kingdom Promethearchaeati regn. nov.</title>
        <authorList>
            <person name="Imachi H."/>
            <person name="Nobu M.K."/>
            <person name="Kato S."/>
            <person name="Takaki Y."/>
            <person name="Miyazaki M."/>
            <person name="Miyata M."/>
            <person name="Ogawara M."/>
            <person name="Saito Y."/>
            <person name="Sakai S."/>
            <person name="Tahara Y.O."/>
            <person name="Takano Y."/>
            <person name="Tasumi E."/>
            <person name="Uematsu K."/>
            <person name="Yoshimura T."/>
            <person name="Itoh T."/>
            <person name="Ohkuma M."/>
            <person name="Takai K."/>
        </authorList>
    </citation>
    <scope>NUCLEOTIDE SEQUENCE [LARGE SCALE GENOMIC DNA]</scope>
    <source>
        <strain evidence="2 3">MK-D1</strain>
    </source>
</reference>
<dbReference type="SUPFAM" id="SSF46785">
    <property type="entry name" value="Winged helix' DNA-binding domain"/>
    <property type="match status" value="1"/>
</dbReference>
<feature type="domain" description="Transcription regulator TrmB N-terminal" evidence="1">
    <location>
        <begin position="13"/>
        <end position="78"/>
    </location>
</feature>
<protein>
    <submittedName>
        <fullName evidence="2">TrmB family transcriptional regulator</fullName>
    </submittedName>
</protein>
<reference evidence="2 3" key="1">
    <citation type="journal article" date="2020" name="Nature">
        <title>Isolation of an archaeon at the prokaryote-eukaryote interface.</title>
        <authorList>
            <person name="Imachi H."/>
            <person name="Nobu M.K."/>
            <person name="Nakahara N."/>
            <person name="Morono Y."/>
            <person name="Ogawara M."/>
            <person name="Takaki Y."/>
            <person name="Takano Y."/>
            <person name="Uematsu K."/>
            <person name="Ikuta T."/>
            <person name="Ito M."/>
            <person name="Matsui Y."/>
            <person name="Miyazaki M."/>
            <person name="Murata K."/>
            <person name="Saito Y."/>
            <person name="Sakai S."/>
            <person name="Song C."/>
            <person name="Tasumi E."/>
            <person name="Yamanaka Y."/>
            <person name="Yamaguchi T."/>
            <person name="Kamagata Y."/>
            <person name="Tamaki H."/>
            <person name="Takai K."/>
        </authorList>
    </citation>
    <scope>NUCLEOTIDE SEQUENCE [LARGE SCALE GENOMIC DNA]</scope>
    <source>
        <strain evidence="2 3">MK-D1</strain>
    </source>
</reference>
<dbReference type="InterPro" id="IPR036390">
    <property type="entry name" value="WH_DNA-bd_sf"/>
</dbReference>
<accession>A0A5B9D8E0</accession>
<organism evidence="2 3">
    <name type="scientific">Promethearchaeum syntrophicum</name>
    <dbReference type="NCBI Taxonomy" id="2594042"/>
    <lineage>
        <taxon>Archaea</taxon>
        <taxon>Promethearchaeati</taxon>
        <taxon>Promethearchaeota</taxon>
        <taxon>Promethearchaeia</taxon>
        <taxon>Promethearchaeales</taxon>
        <taxon>Promethearchaeaceae</taxon>
        <taxon>Promethearchaeum</taxon>
    </lineage>
</organism>
<dbReference type="EMBL" id="CP042905">
    <property type="protein sequence ID" value="QEE15429.1"/>
    <property type="molecule type" value="Genomic_DNA"/>
</dbReference>
<sequence length="265" mass="31313">MSTNISQEVYAALKEFGLTDYETRAFIALITNGISSAKELSDRTKIPYSRIYDVLVNLENIGFVNVISGRPMKYQAERPAYVAKLAKKQIEEKYQRIEYALLEKLEPLYGHEENIESTPIWILNGDVNKKINEMIRNSQKTLTIFLHIPKEEMLEEYFESFLFLTEKKVDINIIVDQNYLKIKNKNIWRKLTSVAKIQVINNVLFDGFLFDYDEMVMFLTTFFKLSIKEEDMVFLIQESRLINYTKTYFKMIWSMGEKFLLKNYS</sequence>
<evidence type="ECO:0000259" key="1">
    <source>
        <dbReference type="Pfam" id="PF01978"/>
    </source>
</evidence>